<name>A0A6J5E336_9BURK</name>
<feature type="region of interest" description="Disordered" evidence="1">
    <location>
        <begin position="1"/>
        <end position="21"/>
    </location>
</feature>
<dbReference type="Proteomes" id="UP000494329">
    <property type="component" value="Unassembled WGS sequence"/>
</dbReference>
<evidence type="ECO:0000313" key="3">
    <source>
        <dbReference type="Proteomes" id="UP000494329"/>
    </source>
</evidence>
<keyword evidence="3" id="KW-1185">Reference proteome</keyword>
<dbReference type="AlphaFoldDB" id="A0A6J5E336"/>
<dbReference type="EMBL" id="CADIKF010000027">
    <property type="protein sequence ID" value="CAB3760888.1"/>
    <property type="molecule type" value="Genomic_DNA"/>
</dbReference>
<gene>
    <name evidence="2" type="ORF">LMG29739_03487</name>
</gene>
<accession>A0A6J5E336</accession>
<evidence type="ECO:0000313" key="2">
    <source>
        <dbReference type="EMBL" id="CAB3760888.1"/>
    </source>
</evidence>
<organism evidence="2 3">
    <name type="scientific">Paraburkholderia solisilvae</name>
    <dbReference type="NCBI Taxonomy" id="624376"/>
    <lineage>
        <taxon>Bacteria</taxon>
        <taxon>Pseudomonadati</taxon>
        <taxon>Pseudomonadota</taxon>
        <taxon>Betaproteobacteria</taxon>
        <taxon>Burkholderiales</taxon>
        <taxon>Burkholderiaceae</taxon>
        <taxon>Paraburkholderia</taxon>
    </lineage>
</organism>
<reference evidence="2 3" key="1">
    <citation type="submission" date="2020-04" db="EMBL/GenBank/DDBJ databases">
        <authorList>
            <person name="De Canck E."/>
        </authorList>
    </citation>
    <scope>NUCLEOTIDE SEQUENCE [LARGE SCALE GENOMIC DNA]</scope>
    <source>
        <strain evidence="2 3">LMG 29739</strain>
    </source>
</reference>
<proteinExistence type="predicted"/>
<evidence type="ECO:0000256" key="1">
    <source>
        <dbReference type="SAM" id="MobiDB-lite"/>
    </source>
</evidence>
<protein>
    <submittedName>
        <fullName evidence="2">Uncharacterized protein</fullName>
    </submittedName>
</protein>
<sequence length="120" mass="12666">MPVSRTSMRSAPGSFAKMSSATSPCSVNFNAFDNRLRRICARRCPSVTIVSGTPGARCAVNFRCFVAAIGSNISRSDCSSASTGTFAGSIVSCPASTFDRSRMSLISTSRSLFDAWMVSA</sequence>